<keyword evidence="2" id="KW-1185">Reference proteome</keyword>
<accession>A0ABP7XHV3</accession>
<organism evidence="1 2">
    <name type="scientific">Nocardioides fonticola</name>
    <dbReference type="NCBI Taxonomy" id="450363"/>
    <lineage>
        <taxon>Bacteria</taxon>
        <taxon>Bacillati</taxon>
        <taxon>Actinomycetota</taxon>
        <taxon>Actinomycetes</taxon>
        <taxon>Propionibacteriales</taxon>
        <taxon>Nocardioidaceae</taxon>
        <taxon>Nocardioides</taxon>
    </lineage>
</organism>
<evidence type="ECO:0008006" key="3">
    <source>
        <dbReference type="Google" id="ProtNLM"/>
    </source>
</evidence>
<dbReference type="Proteomes" id="UP001501495">
    <property type="component" value="Unassembled WGS sequence"/>
</dbReference>
<gene>
    <name evidence="1" type="ORF">GCM10022215_17900</name>
</gene>
<proteinExistence type="predicted"/>
<evidence type="ECO:0000313" key="2">
    <source>
        <dbReference type="Proteomes" id="UP001501495"/>
    </source>
</evidence>
<dbReference type="RefSeq" id="WP_344732988.1">
    <property type="nucleotide sequence ID" value="NZ_BAAAZH010000012.1"/>
</dbReference>
<name>A0ABP7XHV3_9ACTN</name>
<reference evidence="2" key="1">
    <citation type="journal article" date="2019" name="Int. J. Syst. Evol. Microbiol.">
        <title>The Global Catalogue of Microorganisms (GCM) 10K type strain sequencing project: providing services to taxonomists for standard genome sequencing and annotation.</title>
        <authorList>
            <consortium name="The Broad Institute Genomics Platform"/>
            <consortium name="The Broad Institute Genome Sequencing Center for Infectious Disease"/>
            <person name="Wu L."/>
            <person name="Ma J."/>
        </authorList>
    </citation>
    <scope>NUCLEOTIDE SEQUENCE [LARGE SCALE GENOMIC DNA]</scope>
    <source>
        <strain evidence="2">JCM 16703</strain>
    </source>
</reference>
<dbReference type="EMBL" id="BAAAZH010000012">
    <property type="protein sequence ID" value="GAA4117362.1"/>
    <property type="molecule type" value="Genomic_DNA"/>
</dbReference>
<comment type="caution">
    <text evidence="1">The sequence shown here is derived from an EMBL/GenBank/DDBJ whole genome shotgun (WGS) entry which is preliminary data.</text>
</comment>
<sequence length="47" mass="4984">MATALGKRYLDRYAAGEITAETLAGVRDRGWITAAEYDAAIAANPPT</sequence>
<protein>
    <recommendedName>
        <fullName evidence="3">XkdX family protein</fullName>
    </recommendedName>
</protein>
<evidence type="ECO:0000313" key="1">
    <source>
        <dbReference type="EMBL" id="GAA4117362.1"/>
    </source>
</evidence>